<evidence type="ECO:0000313" key="4">
    <source>
        <dbReference type="EMBL" id="RAL10101.1"/>
    </source>
</evidence>
<evidence type="ECO:0000313" key="5">
    <source>
        <dbReference type="Proteomes" id="UP000248961"/>
    </source>
</evidence>
<keyword evidence="2" id="KW-0378">Hydrolase</keyword>
<evidence type="ECO:0000256" key="3">
    <source>
        <dbReference type="ARBA" id="ARBA00022884"/>
    </source>
</evidence>
<dbReference type="OrthoDB" id="1711136at2759"/>
<dbReference type="Pfam" id="PF01195">
    <property type="entry name" value="Pept_tRNA_hydro"/>
    <property type="match status" value="1"/>
</dbReference>
<keyword evidence="5" id="KW-1185">Reference proteome</keyword>
<keyword evidence="1" id="KW-0820">tRNA-binding</keyword>
<keyword evidence="3" id="KW-0694">RNA-binding</keyword>
<evidence type="ECO:0008006" key="6">
    <source>
        <dbReference type="Google" id="ProtNLM"/>
    </source>
</evidence>
<evidence type="ECO:0000256" key="1">
    <source>
        <dbReference type="ARBA" id="ARBA00022555"/>
    </source>
</evidence>
<dbReference type="RefSeq" id="XP_025549255.1">
    <property type="nucleotide sequence ID" value="XM_025695592.1"/>
</dbReference>
<dbReference type="InterPro" id="IPR001328">
    <property type="entry name" value="Pept_tRNA_hydro"/>
</dbReference>
<dbReference type="EMBL" id="KZ824298">
    <property type="protein sequence ID" value="RAL10101.1"/>
    <property type="molecule type" value="Genomic_DNA"/>
</dbReference>
<reference evidence="4 5" key="1">
    <citation type="submission" date="2018-02" db="EMBL/GenBank/DDBJ databases">
        <title>The genomes of Aspergillus section Nigri reveals drivers in fungal speciation.</title>
        <authorList>
            <consortium name="DOE Joint Genome Institute"/>
            <person name="Vesth T.C."/>
            <person name="Nybo J."/>
            <person name="Theobald S."/>
            <person name="Brandl J."/>
            <person name="Frisvad J.C."/>
            <person name="Nielsen K.F."/>
            <person name="Lyhne E.K."/>
            <person name="Kogle M.E."/>
            <person name="Kuo A."/>
            <person name="Riley R."/>
            <person name="Clum A."/>
            <person name="Nolan M."/>
            <person name="Lipzen A."/>
            <person name="Salamov A."/>
            <person name="Henrissat B."/>
            <person name="Wiebenga A."/>
            <person name="De vries R.P."/>
            <person name="Grigoriev I.V."/>
            <person name="Mortensen U.H."/>
            <person name="Andersen M.R."/>
            <person name="Baker S.E."/>
        </authorList>
    </citation>
    <scope>NUCLEOTIDE SEQUENCE [LARGE SCALE GENOMIC DNA]</scope>
    <source>
        <strain evidence="4 5">CBS 101889</strain>
    </source>
</reference>
<dbReference type="AlphaFoldDB" id="A0A395HQ81"/>
<dbReference type="VEuPathDB" id="FungiDB:BO97DRAFT_407208"/>
<accession>A0A395HQ81</accession>
<dbReference type="Gene3D" id="3.40.50.1470">
    <property type="entry name" value="Peptidyl-tRNA hydrolase"/>
    <property type="match status" value="1"/>
</dbReference>
<dbReference type="GeneID" id="37199881"/>
<organism evidence="4 5">
    <name type="scientific">Aspergillus homomorphus (strain CBS 101889)</name>
    <dbReference type="NCBI Taxonomy" id="1450537"/>
    <lineage>
        <taxon>Eukaryota</taxon>
        <taxon>Fungi</taxon>
        <taxon>Dikarya</taxon>
        <taxon>Ascomycota</taxon>
        <taxon>Pezizomycotina</taxon>
        <taxon>Eurotiomycetes</taxon>
        <taxon>Eurotiomycetidae</taxon>
        <taxon>Eurotiales</taxon>
        <taxon>Aspergillaceae</taxon>
        <taxon>Aspergillus</taxon>
        <taxon>Aspergillus subgen. Circumdati</taxon>
    </lineage>
</organism>
<proteinExistence type="predicted"/>
<dbReference type="GO" id="GO:0004045">
    <property type="term" value="F:peptidyl-tRNA hydrolase activity"/>
    <property type="evidence" value="ECO:0007669"/>
    <property type="project" value="InterPro"/>
</dbReference>
<dbReference type="Proteomes" id="UP000248961">
    <property type="component" value="Unassembled WGS sequence"/>
</dbReference>
<dbReference type="PANTHER" id="PTHR17224:SF1">
    <property type="entry name" value="PEPTIDYL-TRNA HYDROLASE"/>
    <property type="match status" value="1"/>
</dbReference>
<dbReference type="PANTHER" id="PTHR17224">
    <property type="entry name" value="PEPTIDYL-TRNA HYDROLASE"/>
    <property type="match status" value="1"/>
</dbReference>
<sequence>MTITPTSTAAAACAAPIIKLPHRFLFIASIGNSKPIHYRQTRHSAGHLLLDALRPLLRARVPYSGPQARPVFYETYESPAMMNVSGGKVIPALGKWMDQCRKSNLLAERGDLSYSSFQPTGHEAPEWERRGTDIRNLRDFKPTLVILHDELEAPLGKVKVRRGGPDEASLRGHNGLQDIFNVLRRKKYYPAKSAKSLRVMRVGVGIGRPKERTSDAVSSYVLGKMNQTELNAIAAAAGPVMDLLADEFYRSDDELM</sequence>
<dbReference type="InterPro" id="IPR036416">
    <property type="entry name" value="Pept_tRNA_hydro_sf"/>
</dbReference>
<name>A0A395HQ81_ASPHC</name>
<dbReference type="GO" id="GO:0000049">
    <property type="term" value="F:tRNA binding"/>
    <property type="evidence" value="ECO:0007669"/>
    <property type="project" value="UniProtKB-KW"/>
</dbReference>
<protein>
    <recommendedName>
        <fullName evidence="6">Peptidyl-tRNA hydrolase</fullName>
    </recommendedName>
</protein>
<dbReference type="STRING" id="1450537.A0A395HQ81"/>
<gene>
    <name evidence="4" type="ORF">BO97DRAFT_407208</name>
</gene>
<dbReference type="SUPFAM" id="SSF53178">
    <property type="entry name" value="Peptidyl-tRNA hydrolase-like"/>
    <property type="match status" value="2"/>
</dbReference>
<evidence type="ECO:0000256" key="2">
    <source>
        <dbReference type="ARBA" id="ARBA00022801"/>
    </source>
</evidence>